<evidence type="ECO:0000313" key="3">
    <source>
        <dbReference type="EMBL" id="EGC35508.1"/>
    </source>
</evidence>
<evidence type="ECO:0000313" key="4">
    <source>
        <dbReference type="Proteomes" id="UP000001064"/>
    </source>
</evidence>
<dbReference type="Proteomes" id="UP000001064">
    <property type="component" value="Unassembled WGS sequence"/>
</dbReference>
<evidence type="ECO:0000256" key="1">
    <source>
        <dbReference type="SAM" id="Phobius"/>
    </source>
</evidence>
<organism evidence="3 4">
    <name type="scientific">Dictyostelium purpureum</name>
    <name type="common">Slime mold</name>
    <dbReference type="NCBI Taxonomy" id="5786"/>
    <lineage>
        <taxon>Eukaryota</taxon>
        <taxon>Amoebozoa</taxon>
        <taxon>Evosea</taxon>
        <taxon>Eumycetozoa</taxon>
        <taxon>Dictyostelia</taxon>
        <taxon>Dictyosteliales</taxon>
        <taxon>Dictyosteliaceae</taxon>
        <taxon>Dictyostelium</taxon>
    </lineage>
</organism>
<keyword evidence="1" id="KW-0812">Transmembrane</keyword>
<feature type="chain" id="PRO_5003262545" evidence="2">
    <location>
        <begin position="20"/>
        <end position="203"/>
    </location>
</feature>
<dbReference type="RefSeq" id="XP_003287987.1">
    <property type="nucleotide sequence ID" value="XM_003287939.1"/>
</dbReference>
<name>F0ZKN1_DICPU</name>
<keyword evidence="1" id="KW-0472">Membrane</keyword>
<dbReference type="KEGG" id="dpp:DICPUDRAFT_78816"/>
<dbReference type="EMBL" id="GL871058">
    <property type="protein sequence ID" value="EGC35508.1"/>
    <property type="molecule type" value="Genomic_DNA"/>
</dbReference>
<dbReference type="AlphaFoldDB" id="F0ZKN1"/>
<reference evidence="4" key="1">
    <citation type="journal article" date="2011" name="Genome Biol.">
        <title>Comparative genomics of the social amoebae Dictyostelium discoideum and Dictyostelium purpureum.</title>
        <authorList>
            <consortium name="US DOE Joint Genome Institute (JGI-PGF)"/>
            <person name="Sucgang R."/>
            <person name="Kuo A."/>
            <person name="Tian X."/>
            <person name="Salerno W."/>
            <person name="Parikh A."/>
            <person name="Feasley C.L."/>
            <person name="Dalin E."/>
            <person name="Tu H."/>
            <person name="Huang E."/>
            <person name="Barry K."/>
            <person name="Lindquist E."/>
            <person name="Shapiro H."/>
            <person name="Bruce D."/>
            <person name="Schmutz J."/>
            <person name="Salamov A."/>
            <person name="Fey P."/>
            <person name="Gaudet P."/>
            <person name="Anjard C."/>
            <person name="Babu M.M."/>
            <person name="Basu S."/>
            <person name="Bushmanova Y."/>
            <person name="van der Wel H."/>
            <person name="Katoh-Kurasawa M."/>
            <person name="Dinh C."/>
            <person name="Coutinho P.M."/>
            <person name="Saito T."/>
            <person name="Elias M."/>
            <person name="Schaap P."/>
            <person name="Kay R.R."/>
            <person name="Henrissat B."/>
            <person name="Eichinger L."/>
            <person name="Rivero F."/>
            <person name="Putnam N.H."/>
            <person name="West C.M."/>
            <person name="Loomis W.F."/>
            <person name="Chisholm R.L."/>
            <person name="Shaulsky G."/>
            <person name="Strassmann J.E."/>
            <person name="Queller D.C."/>
            <person name="Kuspa A."/>
            <person name="Grigoriev I.V."/>
        </authorList>
    </citation>
    <scope>NUCLEOTIDE SEQUENCE [LARGE SCALE GENOMIC DNA]</scope>
    <source>
        <strain evidence="4">QSDP1</strain>
    </source>
</reference>
<protein>
    <submittedName>
        <fullName evidence="3">Uncharacterized protein</fullName>
    </submittedName>
</protein>
<keyword evidence="4" id="KW-1185">Reference proteome</keyword>
<feature type="transmembrane region" description="Helical" evidence="1">
    <location>
        <begin position="185"/>
        <end position="202"/>
    </location>
</feature>
<accession>F0ZKN1</accession>
<keyword evidence="2" id="KW-0732">Signal</keyword>
<proteinExistence type="predicted"/>
<sequence length="203" mass="23102">MYKYFILFILVLSIGSVFSLEVDKPPKYYIIDIFFKGCNDIIRTTLDPDTFESACYDMEKSCPNITAGLKISYIYGNLYEYKRFTDGKCDKNDNFNSFNCTEKNIPKEAIIQDDFSDGLAVKCYETSAPPLNGNGNVTRVNPKYNLEDSIDLDTIVENKEKPKTKSPVPIQNELEPDYNAGSSKLIINYLILALLFLLSLIFN</sequence>
<dbReference type="InParanoid" id="F0ZKN1"/>
<keyword evidence="1" id="KW-1133">Transmembrane helix</keyword>
<feature type="signal peptide" evidence="2">
    <location>
        <begin position="1"/>
        <end position="19"/>
    </location>
</feature>
<evidence type="ECO:0000256" key="2">
    <source>
        <dbReference type="SAM" id="SignalP"/>
    </source>
</evidence>
<dbReference type="GeneID" id="10501309"/>
<gene>
    <name evidence="3" type="ORF">DICPUDRAFT_78816</name>
</gene>
<dbReference type="VEuPathDB" id="AmoebaDB:DICPUDRAFT_78816"/>